<dbReference type="PROSITE" id="PS01096">
    <property type="entry name" value="PPIC_PPIASE_1"/>
    <property type="match status" value="1"/>
</dbReference>
<name>A0ABU0W5N7_9GAMM</name>
<dbReference type="Gene3D" id="1.10.4030.10">
    <property type="entry name" value="Porin chaperone SurA, peptide-binding domain"/>
    <property type="match status" value="1"/>
</dbReference>
<dbReference type="Pfam" id="PF00639">
    <property type="entry name" value="Rotamase"/>
    <property type="match status" value="2"/>
</dbReference>
<dbReference type="InterPro" id="IPR023058">
    <property type="entry name" value="PPIase_PpiC_CS"/>
</dbReference>
<dbReference type="SUPFAM" id="SSF54534">
    <property type="entry name" value="FKBP-like"/>
    <property type="match status" value="2"/>
</dbReference>
<comment type="catalytic activity">
    <reaction evidence="7">
        <text>[protein]-peptidylproline (omega=180) = [protein]-peptidylproline (omega=0)</text>
        <dbReference type="Rhea" id="RHEA:16237"/>
        <dbReference type="Rhea" id="RHEA-COMP:10747"/>
        <dbReference type="Rhea" id="RHEA-COMP:10748"/>
        <dbReference type="ChEBI" id="CHEBI:83833"/>
        <dbReference type="ChEBI" id="CHEBI:83834"/>
        <dbReference type="EC" id="5.2.1.8"/>
    </reaction>
</comment>
<dbReference type="EMBL" id="JAVDDT010000001">
    <property type="protein sequence ID" value="MDQ2068770.1"/>
    <property type="molecule type" value="Genomic_DNA"/>
</dbReference>
<protein>
    <recommendedName>
        <fullName evidence="7">Chaperone SurA</fullName>
    </recommendedName>
    <alternativeName>
        <fullName evidence="7">Peptidyl-prolyl cis-trans isomerase SurA</fullName>
        <shortName evidence="7">PPIase SurA</shortName>
        <ecNumber evidence="7">5.2.1.8</ecNumber>
    </alternativeName>
    <alternativeName>
        <fullName evidence="7">Rotamase SurA</fullName>
    </alternativeName>
</protein>
<keyword evidence="3 7" id="KW-0574">Periplasm</keyword>
<dbReference type="GO" id="GO:0003755">
    <property type="term" value="F:peptidyl-prolyl cis-trans isomerase activity"/>
    <property type="evidence" value="ECO:0007669"/>
    <property type="project" value="UniProtKB-EC"/>
</dbReference>
<proteinExistence type="inferred from homology"/>
<evidence type="ECO:0000256" key="4">
    <source>
        <dbReference type="ARBA" id="ARBA00023110"/>
    </source>
</evidence>
<feature type="domain" description="PpiC" evidence="8">
    <location>
        <begin position="172"/>
        <end position="273"/>
    </location>
</feature>
<accession>A0ABU0W5N7</accession>
<evidence type="ECO:0000256" key="1">
    <source>
        <dbReference type="ARBA" id="ARBA00022729"/>
    </source>
</evidence>
<dbReference type="InterPro" id="IPR050280">
    <property type="entry name" value="OMP_Chaperone_SurA"/>
</dbReference>
<keyword evidence="1 7" id="KW-0732">Signal</keyword>
<keyword evidence="10" id="KW-1185">Reference proteome</keyword>
<dbReference type="SUPFAM" id="SSF109998">
    <property type="entry name" value="Triger factor/SurA peptide-binding domain-like"/>
    <property type="match status" value="1"/>
</dbReference>
<comment type="subcellular location">
    <subcellularLocation>
        <location evidence="7">Periplasm</location>
    </subcellularLocation>
    <text evidence="7">Is capable of associating with the outer membrane.</text>
</comment>
<dbReference type="EC" id="5.2.1.8" evidence="7"/>
<evidence type="ECO:0000256" key="2">
    <source>
        <dbReference type="ARBA" id="ARBA00022737"/>
    </source>
</evidence>
<dbReference type="InterPro" id="IPR046357">
    <property type="entry name" value="PPIase_dom_sf"/>
</dbReference>
<dbReference type="PANTHER" id="PTHR47637:SF1">
    <property type="entry name" value="CHAPERONE SURA"/>
    <property type="match status" value="1"/>
</dbReference>
<dbReference type="PROSITE" id="PS50198">
    <property type="entry name" value="PPIC_PPIASE_2"/>
    <property type="match status" value="2"/>
</dbReference>
<evidence type="ECO:0000256" key="5">
    <source>
        <dbReference type="ARBA" id="ARBA00023186"/>
    </source>
</evidence>
<dbReference type="InterPro" id="IPR027304">
    <property type="entry name" value="Trigger_fact/SurA_dom_sf"/>
</dbReference>
<feature type="signal peptide" evidence="7">
    <location>
        <begin position="1"/>
        <end position="22"/>
    </location>
</feature>
<organism evidence="9 10">
    <name type="scientific">Natronospira bacteriovora</name>
    <dbReference type="NCBI Taxonomy" id="3069753"/>
    <lineage>
        <taxon>Bacteria</taxon>
        <taxon>Pseudomonadati</taxon>
        <taxon>Pseudomonadota</taxon>
        <taxon>Gammaproteobacteria</taxon>
        <taxon>Natronospirales</taxon>
        <taxon>Natronospiraceae</taxon>
        <taxon>Natronospira</taxon>
    </lineage>
</organism>
<dbReference type="InterPro" id="IPR000297">
    <property type="entry name" value="PPIase_PpiC"/>
</dbReference>
<evidence type="ECO:0000256" key="7">
    <source>
        <dbReference type="HAMAP-Rule" id="MF_01183"/>
    </source>
</evidence>
<evidence type="ECO:0000256" key="6">
    <source>
        <dbReference type="ARBA" id="ARBA00023235"/>
    </source>
</evidence>
<evidence type="ECO:0000259" key="8">
    <source>
        <dbReference type="PROSITE" id="PS50198"/>
    </source>
</evidence>
<sequence precursor="true">MRKMMIGGLAALLTLTAFSAAANTPLDRIVAVVNDEVILNSELEERMDTIRMRMGGPGAQMPPEQEFRRQVLDYMIDEAVQLQRGRMGGLRVSDDEVNQALARIASQNNVTLAQLPEVMEAEGLDYATVREQIRRELMQQRVQQRMLHREVTVSDREVQEFLAEMEARGDLDSEYLVSHIMIGTGASDDAEALREAREKAENVHQQLQEGADFGQMAVTHSDSRTALEGGDMGWRAGPELPTVFAERVVGMNAGDITAPFRTSSGYHILKLQDVRRGDQLIVQERRSRHILIRPSEVLLPEQAQLRLVDLRRRIVEEGESFSELAREHSQDPGSASLGGDLGWQTRGQFVPAFDQKLDQMEIGEISEPFQTQFGFHIVQLMETRERDRTLDARRNQAQQFIRAQKAEERMDAWLQKLRDESYIEIRLGG</sequence>
<dbReference type="InterPro" id="IPR023034">
    <property type="entry name" value="PPIase_SurA"/>
</dbReference>
<keyword evidence="6 7" id="KW-0413">Isomerase</keyword>
<keyword evidence="4 7" id="KW-0697">Rotamase</keyword>
<dbReference type="Pfam" id="PF09312">
    <property type="entry name" value="SurA_N"/>
    <property type="match status" value="1"/>
</dbReference>
<evidence type="ECO:0000256" key="3">
    <source>
        <dbReference type="ARBA" id="ARBA00022764"/>
    </source>
</evidence>
<evidence type="ECO:0000313" key="9">
    <source>
        <dbReference type="EMBL" id="MDQ2068770.1"/>
    </source>
</evidence>
<feature type="domain" description="PpiC" evidence="8">
    <location>
        <begin position="282"/>
        <end position="382"/>
    </location>
</feature>
<comment type="domain">
    <text evidence="7">The PPIase activity resides only in the second parvulin domain. The N-terminal region and the C-terminal tail are necessary and sufficient for the chaperone activity of SurA. The PPIase activity is dispensable for SurA to function as a chaperone. The N-terminal region and the C-terminal tail are also required for porin recognition.</text>
</comment>
<dbReference type="Gene3D" id="3.10.50.40">
    <property type="match status" value="2"/>
</dbReference>
<dbReference type="Proteomes" id="UP001239019">
    <property type="component" value="Unassembled WGS sequence"/>
</dbReference>
<comment type="function">
    <text evidence="7">Chaperone involved in the correct folding and assembly of outer membrane proteins. Recognizes specific patterns of aromatic residues and the orientation of their side chains, which are found more frequently in integral outer membrane proteins. May act in both early periplasmic and late outer membrane-associated steps of protein maturation.</text>
</comment>
<dbReference type="InterPro" id="IPR015391">
    <property type="entry name" value="SurA_N"/>
</dbReference>
<keyword evidence="2 7" id="KW-0677">Repeat</keyword>
<reference evidence="9 10" key="1">
    <citation type="submission" date="2023-08" db="EMBL/GenBank/DDBJ databases">
        <title>Whole-genome sequencing of halo(alkali)philic microorganisms from hypersaline lakes.</title>
        <authorList>
            <person name="Sorokin D.Y."/>
            <person name="Abbas B."/>
            <person name="Merkel A.Y."/>
        </authorList>
    </citation>
    <scope>NUCLEOTIDE SEQUENCE [LARGE SCALE GENOMIC DNA]</scope>
    <source>
        <strain evidence="9 10">AB-CW4</strain>
    </source>
</reference>
<evidence type="ECO:0000313" key="10">
    <source>
        <dbReference type="Proteomes" id="UP001239019"/>
    </source>
</evidence>
<comment type="caution">
    <text evidence="9">The sequence shown here is derived from an EMBL/GenBank/DDBJ whole genome shotgun (WGS) entry which is preliminary data.</text>
</comment>
<feature type="chain" id="PRO_5044898221" description="Chaperone SurA" evidence="7">
    <location>
        <begin position="23"/>
        <end position="429"/>
    </location>
</feature>
<keyword evidence="5 7" id="KW-0143">Chaperone</keyword>
<dbReference type="HAMAP" id="MF_01183">
    <property type="entry name" value="Chaperone_SurA"/>
    <property type="match status" value="1"/>
</dbReference>
<gene>
    <name evidence="7" type="primary">surA</name>
    <name evidence="9" type="ORF">RBH19_02640</name>
</gene>
<dbReference type="RefSeq" id="WP_306727246.1">
    <property type="nucleotide sequence ID" value="NZ_JAVDDT010000001.1"/>
</dbReference>
<dbReference type="PANTHER" id="PTHR47637">
    <property type="entry name" value="CHAPERONE SURA"/>
    <property type="match status" value="1"/>
</dbReference>